<dbReference type="InterPro" id="IPR029321">
    <property type="entry name" value="INTS2"/>
</dbReference>
<proteinExistence type="predicted"/>
<evidence type="ECO:0000313" key="2">
    <source>
        <dbReference type="Proteomes" id="UP000278807"/>
    </source>
</evidence>
<reference evidence="1 2" key="2">
    <citation type="submission" date="2018-11" db="EMBL/GenBank/DDBJ databases">
        <authorList>
            <consortium name="Pathogen Informatics"/>
        </authorList>
    </citation>
    <scope>NUCLEOTIDE SEQUENCE [LARGE SCALE GENOMIC DNA]</scope>
</reference>
<dbReference type="EMBL" id="UZAE01000122">
    <property type="protein sequence ID" value="VDN96314.1"/>
    <property type="molecule type" value="Genomic_DNA"/>
</dbReference>
<organism evidence="3">
    <name type="scientific">Rodentolepis nana</name>
    <name type="common">Dwarf tapeworm</name>
    <name type="synonym">Hymenolepis nana</name>
    <dbReference type="NCBI Taxonomy" id="102285"/>
    <lineage>
        <taxon>Eukaryota</taxon>
        <taxon>Metazoa</taxon>
        <taxon>Spiralia</taxon>
        <taxon>Lophotrochozoa</taxon>
        <taxon>Platyhelminthes</taxon>
        <taxon>Cestoda</taxon>
        <taxon>Eucestoda</taxon>
        <taxon>Cyclophyllidea</taxon>
        <taxon>Hymenolepididae</taxon>
        <taxon>Rodentolepis</taxon>
    </lineage>
</organism>
<reference evidence="3" key="1">
    <citation type="submission" date="2016-04" db="UniProtKB">
        <authorList>
            <consortium name="WormBaseParasite"/>
        </authorList>
    </citation>
    <scope>IDENTIFICATION</scope>
</reference>
<keyword evidence="2" id="KW-1185">Reference proteome</keyword>
<protein>
    <submittedName>
        <fullName evidence="1 3">Uncharacterized protein</fullName>
    </submittedName>
</protein>
<dbReference type="Pfam" id="PF14750">
    <property type="entry name" value="INTS2"/>
    <property type="match status" value="1"/>
</dbReference>
<dbReference type="GO" id="GO:0032039">
    <property type="term" value="C:integrator complex"/>
    <property type="evidence" value="ECO:0007669"/>
    <property type="project" value="InterPro"/>
</dbReference>
<gene>
    <name evidence="1" type="ORF">HNAJ_LOCUS455</name>
</gene>
<evidence type="ECO:0000313" key="3">
    <source>
        <dbReference type="WBParaSite" id="HNAJ_0000045401-mRNA-1"/>
    </source>
</evidence>
<accession>A0A0R3T0T6</accession>
<dbReference type="AlphaFoldDB" id="A0A0R3T0T6"/>
<dbReference type="STRING" id="102285.A0A0R3T0T6"/>
<dbReference type="Proteomes" id="UP000278807">
    <property type="component" value="Unassembled WGS sequence"/>
</dbReference>
<dbReference type="WBParaSite" id="HNAJ_0000045401-mRNA-1">
    <property type="protein sequence ID" value="HNAJ_0000045401-mRNA-1"/>
    <property type="gene ID" value="HNAJ_0000045401"/>
</dbReference>
<evidence type="ECO:0000313" key="1">
    <source>
        <dbReference type="EMBL" id="VDN96314.1"/>
    </source>
</evidence>
<name>A0A0R3T0T6_RODNA</name>
<sequence>MLQLSKTELFHLSQSQSYDCLDEISVLTIFPRLYLTTENFDAFISKRLKHSNSLIKAIDLLNLADELAFIDFSREWNEALFSLSKRQNDQTMRRPRVYTYDDFEAQNSTELKLKLVTQQILHVMEEPFSEFCNIYQCCSLLESPSMLDSITLFISFVAAEVFEANMLPTLVVNLCIHCGPKSRYLIERLVLNFPHLWSDIYEHFLNQISYFKGKAETRKSALCLATLEYLVSFVPETTDVMDECIRLKILPDLVMKMAIMNSKKDRNFSLLQFFTQLLINQSPDVQSWFSGYLKSAWSSNPTFSNVINENLFSAISVFELDPNSNLPDELFFPAIEFLQTVAALCGYTDFA</sequence>